<dbReference type="InterPro" id="IPR018314">
    <property type="entry name" value="RsmB/NOL1/NOP2-like_CS"/>
</dbReference>
<keyword evidence="2" id="KW-0963">Cytoplasm</keyword>
<evidence type="ECO:0000313" key="9">
    <source>
        <dbReference type="EMBL" id="SHM21208.1"/>
    </source>
</evidence>
<dbReference type="InterPro" id="IPR031341">
    <property type="entry name" value="Methyltr_RsmF_N"/>
</dbReference>
<keyword evidence="5 7" id="KW-0949">S-adenosyl-L-methionine</keyword>
<dbReference type="CDD" id="cd21147">
    <property type="entry name" value="RsmF_methylt_CTD1"/>
    <property type="match status" value="1"/>
</dbReference>
<dbReference type="STRING" id="1120996.SAMN02746066_01188"/>
<dbReference type="Gene3D" id="2.30.130.60">
    <property type="match status" value="1"/>
</dbReference>
<dbReference type="RefSeq" id="WP_073284485.1">
    <property type="nucleotide sequence ID" value="NZ_FRCP01000007.1"/>
</dbReference>
<protein>
    <submittedName>
        <fullName evidence="9">NOL1/NOP2/sun family putative RNA methylase</fullName>
    </submittedName>
</protein>
<dbReference type="GO" id="GO:0001510">
    <property type="term" value="P:RNA methylation"/>
    <property type="evidence" value="ECO:0007669"/>
    <property type="project" value="InterPro"/>
</dbReference>
<evidence type="ECO:0000256" key="3">
    <source>
        <dbReference type="ARBA" id="ARBA00022603"/>
    </source>
</evidence>
<evidence type="ECO:0000256" key="4">
    <source>
        <dbReference type="ARBA" id="ARBA00022679"/>
    </source>
</evidence>
<evidence type="ECO:0000256" key="5">
    <source>
        <dbReference type="ARBA" id="ARBA00022691"/>
    </source>
</evidence>
<dbReference type="GO" id="GO:0008173">
    <property type="term" value="F:RNA methyltransferase activity"/>
    <property type="evidence" value="ECO:0007669"/>
    <property type="project" value="InterPro"/>
</dbReference>
<proteinExistence type="inferred from homology"/>
<feature type="binding site" evidence="7">
    <location>
        <position position="160"/>
    </location>
    <ligand>
        <name>S-adenosyl-L-methionine</name>
        <dbReference type="ChEBI" id="CHEBI:59789"/>
    </ligand>
</feature>
<dbReference type="Pfam" id="PF13636">
    <property type="entry name" value="Methyltranf_PUA"/>
    <property type="match status" value="1"/>
</dbReference>
<keyword evidence="3 7" id="KW-0489">Methyltransferase</keyword>
<dbReference type="InterPro" id="IPR011023">
    <property type="entry name" value="Nop2p"/>
</dbReference>
<dbReference type="Pfam" id="PF01189">
    <property type="entry name" value="Methyltr_RsmB-F"/>
    <property type="match status" value="1"/>
</dbReference>
<dbReference type="PROSITE" id="PS51686">
    <property type="entry name" value="SAM_MT_RSMB_NOP"/>
    <property type="match status" value="1"/>
</dbReference>
<reference evidence="9 10" key="1">
    <citation type="submission" date="2016-11" db="EMBL/GenBank/DDBJ databases">
        <authorList>
            <person name="Jaros S."/>
            <person name="Januszkiewicz K."/>
            <person name="Wedrychowicz H."/>
        </authorList>
    </citation>
    <scope>NUCLEOTIDE SEQUENCE [LARGE SCALE GENOMIC DNA]</scope>
    <source>
        <strain evidence="9 10">DSM 15930</strain>
    </source>
</reference>
<dbReference type="PANTHER" id="PTHR22807">
    <property type="entry name" value="NOP2 YEAST -RELATED NOL1/NOP2/FMU SUN DOMAIN-CONTAINING"/>
    <property type="match status" value="1"/>
</dbReference>
<name>A0A1M7GYH5_9FIRM</name>
<accession>A0A1M7GYH5</accession>
<feature type="active site" description="Nucleophile" evidence="7">
    <location>
        <position position="231"/>
    </location>
</feature>
<dbReference type="OrthoDB" id="9810297at2"/>
<dbReference type="NCBIfam" id="TIGR00446">
    <property type="entry name" value="nop2p"/>
    <property type="match status" value="1"/>
</dbReference>
<feature type="binding site" evidence="7">
    <location>
        <position position="133"/>
    </location>
    <ligand>
        <name>S-adenosyl-L-methionine</name>
        <dbReference type="ChEBI" id="CHEBI:59789"/>
    </ligand>
</feature>
<dbReference type="Pfam" id="PF17126">
    <property type="entry name" value="RsmF_methylt_CI"/>
    <property type="match status" value="1"/>
</dbReference>
<feature type="domain" description="SAM-dependent MTase RsmB/NOP-type" evidence="8">
    <location>
        <begin position="11"/>
        <end position="302"/>
    </location>
</feature>
<evidence type="ECO:0000256" key="7">
    <source>
        <dbReference type="PROSITE-ProRule" id="PRU01023"/>
    </source>
</evidence>
<evidence type="ECO:0000256" key="1">
    <source>
        <dbReference type="ARBA" id="ARBA00007494"/>
    </source>
</evidence>
<dbReference type="InterPro" id="IPR027391">
    <property type="entry name" value="Nol1_Nop2_Fmu_2"/>
</dbReference>
<dbReference type="InterPro" id="IPR023267">
    <property type="entry name" value="RCMT"/>
</dbReference>
<dbReference type="Proteomes" id="UP000184038">
    <property type="component" value="Unassembled WGS sequence"/>
</dbReference>
<evidence type="ECO:0000259" key="8">
    <source>
        <dbReference type="PROSITE" id="PS51686"/>
    </source>
</evidence>
<feature type="binding site" evidence="7">
    <location>
        <begin position="109"/>
        <end position="115"/>
    </location>
    <ligand>
        <name>S-adenosyl-L-methionine</name>
        <dbReference type="ChEBI" id="CHEBI:59789"/>
    </ligand>
</feature>
<evidence type="ECO:0000256" key="2">
    <source>
        <dbReference type="ARBA" id="ARBA00022490"/>
    </source>
</evidence>
<feature type="binding site" evidence="7">
    <location>
        <position position="178"/>
    </location>
    <ligand>
        <name>S-adenosyl-L-methionine</name>
        <dbReference type="ChEBI" id="CHEBI:59789"/>
    </ligand>
</feature>
<dbReference type="EMBL" id="FRCP01000007">
    <property type="protein sequence ID" value="SHM21208.1"/>
    <property type="molecule type" value="Genomic_DNA"/>
</dbReference>
<dbReference type="CDD" id="cd02440">
    <property type="entry name" value="AdoMet_MTases"/>
    <property type="match status" value="1"/>
</dbReference>
<sequence length="490" mass="55861">MVLPKKFEDRMKELLGEEFNEFLHSYNDKYKTGLRVNRLKLTGEDFAVISPCPIEPIPWTTNGFYYDGKNQPAKHPYYHAGLYYIQEPSAMLPAALLQVEPGDKVLDVCAAPGGKSTELAAKLGGTGVMVSNDISNSRAKALLKNIELFGVRNPLVISEDPANLVKYFPEYFDKILVDAPCSGEGMFRKDPAIMKNWEQYGVEYYNNLQKNIILYAADMLKPGGYMVYSTCTFSPEENEGTIRYLLENREGFTVEPIERVEGLGYGHPEWIGSDDEQLKNCIRVWPHKVEGEGHFVVLLKKSADVGTISYTGYPFKKVDLSAEAEDFLKQLDIDFDPDRFELRDERLYYLPKGLPNLKGLRILRLGLYLGDMKKNRFEPSQALANALKISDYTNILNIFSDSKDAVKYLKCETLDMSENYITCKNREEYDILVAAKKAGKEDMKNCSGILLEKKKKNTWFLVCVDGYPLGWAKYSNNGMKNKYLAGWRWM</sequence>
<keyword evidence="6 7" id="KW-0694">RNA-binding</keyword>
<keyword evidence="10" id="KW-1185">Reference proteome</keyword>
<evidence type="ECO:0000256" key="6">
    <source>
        <dbReference type="ARBA" id="ARBA00022884"/>
    </source>
</evidence>
<dbReference type="InterPro" id="IPR001678">
    <property type="entry name" value="MeTrfase_RsmB-F_NOP2_dom"/>
</dbReference>
<dbReference type="PRINTS" id="PR02008">
    <property type="entry name" value="RCMTFAMILY"/>
</dbReference>
<organism evidence="9 10">
    <name type="scientific">Anaerosporobacter mobilis DSM 15930</name>
    <dbReference type="NCBI Taxonomy" id="1120996"/>
    <lineage>
        <taxon>Bacteria</taxon>
        <taxon>Bacillati</taxon>
        <taxon>Bacillota</taxon>
        <taxon>Clostridia</taxon>
        <taxon>Lachnospirales</taxon>
        <taxon>Lachnospiraceae</taxon>
        <taxon>Anaerosporobacter</taxon>
    </lineage>
</organism>
<dbReference type="InterPro" id="IPR031340">
    <property type="entry name" value="RsmF_methylt_CI"/>
</dbReference>
<dbReference type="PROSITE" id="PS01153">
    <property type="entry name" value="NOL1_NOP2_SUN"/>
    <property type="match status" value="1"/>
</dbReference>
<dbReference type="Gene3D" id="3.30.70.1170">
    <property type="entry name" value="Sun protein, domain 3"/>
    <property type="match status" value="1"/>
</dbReference>
<dbReference type="InterPro" id="IPR029063">
    <property type="entry name" value="SAM-dependent_MTases_sf"/>
</dbReference>
<keyword evidence="4 7" id="KW-0808">Transferase</keyword>
<gene>
    <name evidence="9" type="ORF">SAMN02746066_01188</name>
</gene>
<dbReference type="InterPro" id="IPR049560">
    <property type="entry name" value="MeTrfase_RsmB-F_NOP2_cat"/>
</dbReference>
<dbReference type="PANTHER" id="PTHR22807:SF30">
    <property type="entry name" value="28S RRNA (CYTOSINE(4447)-C(5))-METHYLTRANSFERASE-RELATED"/>
    <property type="match status" value="1"/>
</dbReference>
<dbReference type="GO" id="GO:0006396">
    <property type="term" value="P:RNA processing"/>
    <property type="evidence" value="ECO:0007669"/>
    <property type="project" value="InterPro"/>
</dbReference>
<comment type="similarity">
    <text evidence="1 7">Belongs to the class I-like SAM-binding methyltransferase superfamily. RsmB/NOP family.</text>
</comment>
<dbReference type="AlphaFoldDB" id="A0A1M7GYH5"/>
<dbReference type="Gene3D" id="3.40.50.150">
    <property type="entry name" value="Vaccinia Virus protein VP39"/>
    <property type="match status" value="1"/>
</dbReference>
<dbReference type="GO" id="GO:0003723">
    <property type="term" value="F:RNA binding"/>
    <property type="evidence" value="ECO:0007669"/>
    <property type="project" value="UniProtKB-UniRule"/>
</dbReference>
<dbReference type="GO" id="GO:0008757">
    <property type="term" value="F:S-adenosylmethionine-dependent methyltransferase activity"/>
    <property type="evidence" value="ECO:0007669"/>
    <property type="project" value="InterPro"/>
</dbReference>
<evidence type="ECO:0000313" key="10">
    <source>
        <dbReference type="Proteomes" id="UP000184038"/>
    </source>
</evidence>
<dbReference type="SUPFAM" id="SSF53335">
    <property type="entry name" value="S-adenosyl-L-methionine-dependent methyltransferases"/>
    <property type="match status" value="1"/>
</dbReference>
<dbReference type="Pfam" id="PF17125">
    <property type="entry name" value="Methyltr_RsmF_N"/>
    <property type="match status" value="1"/>
</dbReference>